<reference evidence="1 2" key="1">
    <citation type="submission" date="2020-07" db="EMBL/GenBank/DDBJ databases">
        <authorList>
            <person name="Cui H."/>
        </authorList>
    </citation>
    <scope>NUCLEOTIDE SEQUENCE [LARGE SCALE GENOMIC DNA]</scope>
    <source>
        <strain evidence="1 2">YPL8</strain>
    </source>
</reference>
<dbReference type="GeneID" id="56034827"/>
<keyword evidence="2" id="KW-1185">Reference proteome</keyword>
<gene>
    <name evidence="1" type="ORF">HYG82_16010</name>
</gene>
<evidence type="ECO:0000313" key="1">
    <source>
        <dbReference type="EMBL" id="QLG50243.1"/>
    </source>
</evidence>
<name>A0A7D5K7T9_9EURY</name>
<protein>
    <submittedName>
        <fullName evidence="1">Uncharacterized protein</fullName>
    </submittedName>
</protein>
<evidence type="ECO:0000313" key="2">
    <source>
        <dbReference type="Proteomes" id="UP000509241"/>
    </source>
</evidence>
<dbReference type="KEGG" id="haly:HYG82_16010"/>
<sequence>MAEEGRALMTEREREIITGEAEVTDNYRYKVESLVRNRVKKKFATDIAVLKGHLPEAYEIIEEEVCDNE</sequence>
<proteinExistence type="predicted"/>
<dbReference type="AlphaFoldDB" id="A0A7D5K7T9"/>
<organism evidence="1 2">
    <name type="scientific">Natrinema halophilum</name>
    <dbReference type="NCBI Taxonomy" id="1699371"/>
    <lineage>
        <taxon>Archaea</taxon>
        <taxon>Methanobacteriati</taxon>
        <taxon>Methanobacteriota</taxon>
        <taxon>Stenosarchaea group</taxon>
        <taxon>Halobacteria</taxon>
        <taxon>Halobacteriales</taxon>
        <taxon>Natrialbaceae</taxon>
        <taxon>Natrinema</taxon>
    </lineage>
</organism>
<dbReference type="OrthoDB" id="186537at2157"/>
<dbReference type="EMBL" id="CP058601">
    <property type="protein sequence ID" value="QLG50243.1"/>
    <property type="molecule type" value="Genomic_DNA"/>
</dbReference>
<dbReference type="Proteomes" id="UP000509241">
    <property type="component" value="Chromosome"/>
</dbReference>
<accession>A0A7D5K7T9</accession>
<dbReference type="RefSeq" id="WP_179262561.1">
    <property type="nucleotide sequence ID" value="NZ_CP058601.1"/>
</dbReference>